<comment type="caution">
    <text evidence="1">The sequence shown here is derived from an EMBL/GenBank/DDBJ whole genome shotgun (WGS) entry which is preliminary data.</text>
</comment>
<dbReference type="EMBL" id="LAZR01019568">
    <property type="protein sequence ID" value="KKL92061.1"/>
    <property type="molecule type" value="Genomic_DNA"/>
</dbReference>
<name>A0A0F9GNF9_9ZZZZ</name>
<reference evidence="1" key="1">
    <citation type="journal article" date="2015" name="Nature">
        <title>Complex archaea that bridge the gap between prokaryotes and eukaryotes.</title>
        <authorList>
            <person name="Spang A."/>
            <person name="Saw J.H."/>
            <person name="Jorgensen S.L."/>
            <person name="Zaremba-Niedzwiedzka K."/>
            <person name="Martijn J."/>
            <person name="Lind A.E."/>
            <person name="van Eijk R."/>
            <person name="Schleper C."/>
            <person name="Guy L."/>
            <person name="Ettema T.J."/>
        </authorList>
    </citation>
    <scope>NUCLEOTIDE SEQUENCE</scope>
</reference>
<accession>A0A0F9GNF9</accession>
<protein>
    <submittedName>
        <fullName evidence="1">Uncharacterized protein</fullName>
    </submittedName>
</protein>
<sequence>MSHFRNPRRIMGFVDLGPIQIPPRPRKPALVDRVNGNTYELIKSGADPALSLLTDTSGFQVFAAHSGPYVAASGTTRKLFSSGGTLSSEEVAHDASWAPVLITVAESPLDVWEVVWDASTLALTLEELL</sequence>
<organism evidence="1">
    <name type="scientific">marine sediment metagenome</name>
    <dbReference type="NCBI Taxonomy" id="412755"/>
    <lineage>
        <taxon>unclassified sequences</taxon>
        <taxon>metagenomes</taxon>
        <taxon>ecological metagenomes</taxon>
    </lineage>
</organism>
<evidence type="ECO:0000313" key="1">
    <source>
        <dbReference type="EMBL" id="KKL92061.1"/>
    </source>
</evidence>
<gene>
    <name evidence="1" type="ORF">LCGC14_1888450</name>
</gene>
<proteinExistence type="predicted"/>
<dbReference type="AlphaFoldDB" id="A0A0F9GNF9"/>